<organism evidence="3 4">
    <name type="scientific">Astrephomene gubernaculifera</name>
    <dbReference type="NCBI Taxonomy" id="47775"/>
    <lineage>
        <taxon>Eukaryota</taxon>
        <taxon>Viridiplantae</taxon>
        <taxon>Chlorophyta</taxon>
        <taxon>core chlorophytes</taxon>
        <taxon>Chlorophyceae</taxon>
        <taxon>CS clade</taxon>
        <taxon>Chlamydomonadales</taxon>
        <taxon>Astrephomenaceae</taxon>
        <taxon>Astrephomene</taxon>
    </lineage>
</organism>
<gene>
    <name evidence="3" type="ORF">Agub_g4571</name>
</gene>
<feature type="compositionally biased region" description="Basic residues" evidence="2">
    <location>
        <begin position="431"/>
        <end position="447"/>
    </location>
</feature>
<keyword evidence="4" id="KW-1185">Reference proteome</keyword>
<dbReference type="EMBL" id="BMAR01000005">
    <property type="protein sequence ID" value="GFR43485.1"/>
    <property type="molecule type" value="Genomic_DNA"/>
</dbReference>
<feature type="region of interest" description="Disordered" evidence="2">
    <location>
        <begin position="868"/>
        <end position="888"/>
    </location>
</feature>
<feature type="compositionally biased region" description="Low complexity" evidence="2">
    <location>
        <begin position="731"/>
        <end position="748"/>
    </location>
</feature>
<sequence>MGAMEAVPLAQRAAVGRIGRIMTWMQSCTSANGGAVAFVPSSPASCLLLPLQQPDTSTSHLTPPHTPQDASGETVTSAAVTLSLPSSTFPIPSEHAGCEWTSVEGFLSSGSTHEQAAPVPPPATYSSSIASDTVAAATRAPSALLGTLQLWQLLRLARTRQQPLLMLHCPHRLAAYPQSSHSAPPPLPVLLLHPADRPPQPSPATPLSSSELEQTAIPTVASSKASPAIPPTPPPSSLLVPTTPHTPMPPAAVPTPVTGVSAAPAAAAASLPGPAAAAAAPGLLLRGMTTVSSEARRIRGEILAATSLEQLREVLRGHRYKLHPQLRCLAVLQLARVARAEAAALPADAAGGGRRREQLLGGARAQVAVHSAAALEGAVGPDMEGILALLQGWSLIRHRAPPEHLARVLESLAPGCSATILNSLPGSHSPPVRHQRRDPHHHHHGHHPREPPPHQSRPQLQHQQQQQDGRGVPAPPSHARQQYGRLHMANLSHVTILVPALAQLGLLSEDLRRVIYNVAVRRASYEDPEGLAAAAEAFCKKGLTDPWVAGAFLDAAVQRHANSTPQQLASMLRLCAKAGYYAPEAYEAAADALVTRGVGGLDGKDVAAVVRAFAGGGHPHALLLGALATQAKRVALEVLEAPPGSEDGGEGHGYYGEGSRAFGGTEEDEEGVASRGPRSRELDLKAALNSVAAMVQGFGTLQLEDPELYDTLSAAAVQLLRDFVTRVAPLAPTSPSSSSSSSWSPAAAGRAGPWGNPTSSPTASSAGRSGSSSTSSGSVSGKQLSESRVLAAALAALLEGLAAADRYPPDVLAALRAWAPTLAPVMKASELASLAGALAALRYDDDRIMSALDRRAAQLVRAAAPAASPAGYNESWGGGGGGGGGPPPPPLLSWLPGFLDAACRQLAHPCVLTLSALLQPPPALARQARGGGTARQHGRSDAAGEQYEEGEWEEGGPFLLEALLHEAVNEADASGFFVPQASDRDARAPVTEGASATPSTAAGALASSICQLMGSLAAAGALRSETVVRCLTWALSRTLTPPSQPPHTSHASSGNGHQSTRGWRGSHNTSKSPIPSQSHASIALDTASACHLFRAFLAASDAGLAHALREELPPSLSAPLLARAADAWHAAALGTATPRAISPPQHASPSPLFSPRRRHPGSGVGAGSIYTSRMLPAALESLGLPVFGQCETPDGHFRVAQGVGLGGVMVGVEILPDAAFATNGGARRRLLGDA</sequence>
<dbReference type="AlphaFoldDB" id="A0AAD3DKC4"/>
<feature type="region of interest" description="Disordered" evidence="2">
    <location>
        <begin position="176"/>
        <end position="248"/>
    </location>
</feature>
<keyword evidence="1" id="KW-0945">Host-virus interaction</keyword>
<feature type="compositionally biased region" description="Low complexity" evidence="2">
    <location>
        <begin position="456"/>
        <end position="467"/>
    </location>
</feature>
<dbReference type="PANTHER" id="PTHR13037:SF24">
    <property type="entry name" value="POLYCOMB PROTEIN PCL-RELATED"/>
    <property type="match status" value="1"/>
</dbReference>
<evidence type="ECO:0000313" key="4">
    <source>
        <dbReference type="Proteomes" id="UP001054857"/>
    </source>
</evidence>
<feature type="compositionally biased region" description="Low complexity" evidence="2">
    <location>
        <begin position="758"/>
        <end position="781"/>
    </location>
</feature>
<feature type="non-terminal residue" evidence="3">
    <location>
        <position position="1"/>
    </location>
</feature>
<feature type="region of interest" description="Disordered" evidence="2">
    <location>
        <begin position="731"/>
        <end position="781"/>
    </location>
</feature>
<evidence type="ECO:0000313" key="3">
    <source>
        <dbReference type="EMBL" id="GFR43485.1"/>
    </source>
</evidence>
<feature type="region of interest" description="Disordered" evidence="2">
    <location>
        <begin position="420"/>
        <end position="479"/>
    </location>
</feature>
<comment type="caution">
    <text evidence="3">The sequence shown here is derived from an EMBL/GenBank/DDBJ whole genome shotgun (WGS) entry which is preliminary data.</text>
</comment>
<feature type="region of interest" description="Disordered" evidence="2">
    <location>
        <begin position="924"/>
        <end position="951"/>
    </location>
</feature>
<proteinExistence type="predicted"/>
<dbReference type="Proteomes" id="UP001054857">
    <property type="component" value="Unassembled WGS sequence"/>
</dbReference>
<feature type="region of interest" description="Disordered" evidence="2">
    <location>
        <begin position="1136"/>
        <end position="1165"/>
    </location>
</feature>
<protein>
    <submittedName>
        <fullName evidence="3">Uncharacterized protein</fullName>
    </submittedName>
</protein>
<feature type="compositionally biased region" description="Polar residues" evidence="2">
    <location>
        <begin position="205"/>
        <end position="217"/>
    </location>
</feature>
<name>A0AAD3DKC4_9CHLO</name>
<accession>A0AAD3DKC4</accession>
<feature type="region of interest" description="Disordered" evidence="2">
    <location>
        <begin position="1038"/>
        <end position="1078"/>
    </location>
</feature>
<evidence type="ECO:0000256" key="2">
    <source>
        <dbReference type="SAM" id="MobiDB-lite"/>
    </source>
</evidence>
<reference evidence="3 4" key="1">
    <citation type="journal article" date="2021" name="Sci. Rep.">
        <title>Genome sequencing of the multicellular alga Astrephomene provides insights into convergent evolution of germ-soma differentiation.</title>
        <authorList>
            <person name="Yamashita S."/>
            <person name="Yamamoto K."/>
            <person name="Matsuzaki R."/>
            <person name="Suzuki S."/>
            <person name="Yamaguchi H."/>
            <person name="Hirooka S."/>
            <person name="Minakuchi Y."/>
            <person name="Miyagishima S."/>
            <person name="Kawachi M."/>
            <person name="Toyoda A."/>
            <person name="Nozaki H."/>
        </authorList>
    </citation>
    <scope>NUCLEOTIDE SEQUENCE [LARGE SCALE GENOMIC DNA]</scope>
    <source>
        <strain evidence="3 4">NIES-4017</strain>
    </source>
</reference>
<evidence type="ECO:0000256" key="1">
    <source>
        <dbReference type="ARBA" id="ARBA00022581"/>
    </source>
</evidence>
<feature type="region of interest" description="Disordered" evidence="2">
    <location>
        <begin position="641"/>
        <end position="679"/>
    </location>
</feature>
<dbReference type="PANTHER" id="PTHR13037">
    <property type="entry name" value="FORMIN"/>
    <property type="match status" value="1"/>
</dbReference>
<feature type="region of interest" description="Disordered" evidence="2">
    <location>
        <begin position="55"/>
        <end position="75"/>
    </location>
</feature>